<dbReference type="Proteomes" id="UP000280696">
    <property type="component" value="Unassembled WGS sequence"/>
</dbReference>
<accession>A0A3A9AHL1</accession>
<sequence>MVVTVATADFIRAYTAMNNLGLTFGKNGYRLSYFWKKLLAKNCKEKKSRLTGVYGLVKLEG</sequence>
<keyword evidence="2" id="KW-1185">Reference proteome</keyword>
<protein>
    <submittedName>
        <fullName evidence="1">Uncharacterized protein</fullName>
    </submittedName>
</protein>
<name>A0A3A9AHL1_9FIRM</name>
<comment type="caution">
    <text evidence="1">The sequence shown here is derived from an EMBL/GenBank/DDBJ whole genome shotgun (WGS) entry which is preliminary data.</text>
</comment>
<dbReference type="AlphaFoldDB" id="A0A3A9AHL1"/>
<reference evidence="1 2" key="1">
    <citation type="submission" date="2018-09" db="EMBL/GenBank/DDBJ databases">
        <title>Murine metabolic-syndrome-specific gut microbial biobank.</title>
        <authorList>
            <person name="Liu C."/>
        </authorList>
    </citation>
    <scope>NUCLEOTIDE SEQUENCE [LARGE SCALE GENOMIC DNA]</scope>
    <source>
        <strain evidence="1 2">0.1xD8-82</strain>
    </source>
</reference>
<dbReference type="EMBL" id="RAYQ01000053">
    <property type="protein sequence ID" value="RKI86943.1"/>
    <property type="molecule type" value="Genomic_DNA"/>
</dbReference>
<proteinExistence type="predicted"/>
<dbReference type="RefSeq" id="WP_120472420.1">
    <property type="nucleotide sequence ID" value="NZ_RAYQ01000053.1"/>
</dbReference>
<evidence type="ECO:0000313" key="1">
    <source>
        <dbReference type="EMBL" id="RKI86943.1"/>
    </source>
</evidence>
<gene>
    <name evidence="1" type="ORF">D7V94_22085</name>
</gene>
<evidence type="ECO:0000313" key="2">
    <source>
        <dbReference type="Proteomes" id="UP000280696"/>
    </source>
</evidence>
<organism evidence="1 2">
    <name type="scientific">Parablautia intestinalis</name>
    <dbReference type="NCBI Taxonomy" id="2320100"/>
    <lineage>
        <taxon>Bacteria</taxon>
        <taxon>Bacillati</taxon>
        <taxon>Bacillota</taxon>
        <taxon>Clostridia</taxon>
        <taxon>Lachnospirales</taxon>
        <taxon>Lachnospiraceae</taxon>
        <taxon>Parablautia</taxon>
    </lineage>
</organism>